<dbReference type="InterPro" id="IPR012347">
    <property type="entry name" value="Ferritin-like"/>
</dbReference>
<evidence type="ECO:0000313" key="2">
    <source>
        <dbReference type="Proteomes" id="UP000001929"/>
    </source>
</evidence>
<dbReference type="Pfam" id="PF05974">
    <property type="entry name" value="DUF892"/>
    <property type="match status" value="1"/>
</dbReference>
<reference evidence="1 2" key="1">
    <citation type="journal article" date="2011" name="Stand. Genomic Sci.">
        <title>Complete genome sequence of Rhodospirillum rubrum type strain (S1).</title>
        <authorList>
            <person name="Munk A.C."/>
            <person name="Copeland A."/>
            <person name="Lucas S."/>
            <person name="Lapidus A."/>
            <person name="Del Rio T.G."/>
            <person name="Barry K."/>
            <person name="Detter J.C."/>
            <person name="Hammon N."/>
            <person name="Israni S."/>
            <person name="Pitluck S."/>
            <person name="Brettin T."/>
            <person name="Bruce D."/>
            <person name="Han C."/>
            <person name="Tapia R."/>
            <person name="Gilna P."/>
            <person name="Schmutz J."/>
            <person name="Larimer F."/>
            <person name="Land M."/>
            <person name="Kyrpides N.C."/>
            <person name="Mavromatis K."/>
            <person name="Richardson P."/>
            <person name="Rohde M."/>
            <person name="Goker M."/>
            <person name="Klenk H.P."/>
            <person name="Zhang Y."/>
            <person name="Roberts G.P."/>
            <person name="Reslewic S."/>
            <person name="Schwartz D.C."/>
        </authorList>
    </citation>
    <scope>NUCLEOTIDE SEQUENCE [LARGE SCALE GENOMIC DNA]</scope>
    <source>
        <strain evidence="2">ATCC 11170 / ATH 1.1.1 / DSM 467 / LMG 4362 / NCIMB 8255 / S1</strain>
    </source>
</reference>
<protein>
    <submittedName>
        <fullName evidence="1">Uncharacterized protein</fullName>
    </submittedName>
</protein>
<dbReference type="InterPro" id="IPR009078">
    <property type="entry name" value="Ferritin-like_SF"/>
</dbReference>
<name>Q2RUN9_RHORT</name>
<accession>Q2RUN9</accession>
<dbReference type="HOGENOM" id="CLU_093759_1_0_5"/>
<gene>
    <name evidence="1" type="ordered locus">Rru_A1355</name>
</gene>
<organism evidence="1 2">
    <name type="scientific">Rhodospirillum rubrum (strain ATCC 11170 / ATH 1.1.1 / DSM 467 / LMG 4362 / NCIMB 8255 / S1)</name>
    <dbReference type="NCBI Taxonomy" id="269796"/>
    <lineage>
        <taxon>Bacteria</taxon>
        <taxon>Pseudomonadati</taxon>
        <taxon>Pseudomonadota</taxon>
        <taxon>Alphaproteobacteria</taxon>
        <taxon>Rhodospirillales</taxon>
        <taxon>Rhodospirillaceae</taxon>
        <taxon>Rhodospirillum</taxon>
    </lineage>
</organism>
<dbReference type="RefSeq" id="WP_011389109.1">
    <property type="nucleotide sequence ID" value="NC_007643.1"/>
</dbReference>
<dbReference type="InterPro" id="IPR010287">
    <property type="entry name" value="DUF892_YciF-like"/>
</dbReference>
<keyword evidence="2" id="KW-1185">Reference proteome</keyword>
<dbReference type="PhylomeDB" id="Q2RUN9"/>
<dbReference type="Proteomes" id="UP000001929">
    <property type="component" value="Chromosome"/>
</dbReference>
<sequence>MTETPREHLIDWLRDAYAMEMQAENILEKMVSRLKAYPVLEARVSQHLVETRAQAEKVKGCLHQIDADTSAIKTGIASLMGTTQALSGALASDEIIKHAAFSLSFSHFEIATYVTVIAAAEVAGETSIKSTLESILTEEEAMAAWLREHLPGIVKQYLLTGEKR</sequence>
<dbReference type="PATRIC" id="fig|269796.9.peg.1423"/>
<dbReference type="eggNOG" id="COG3685">
    <property type="taxonomic scope" value="Bacteria"/>
</dbReference>
<dbReference type="STRING" id="269796.Rru_A1355"/>
<evidence type="ECO:0000313" key="1">
    <source>
        <dbReference type="EMBL" id="ABC22156.1"/>
    </source>
</evidence>
<dbReference type="EMBL" id="CP000230">
    <property type="protein sequence ID" value="ABC22156.1"/>
    <property type="molecule type" value="Genomic_DNA"/>
</dbReference>
<dbReference type="KEGG" id="rru:Rru_A1355"/>
<proteinExistence type="predicted"/>
<dbReference type="Gene3D" id="1.20.1260.10">
    <property type="match status" value="1"/>
</dbReference>
<dbReference type="EnsemblBacteria" id="ABC22156">
    <property type="protein sequence ID" value="ABC22156"/>
    <property type="gene ID" value="Rru_A1355"/>
</dbReference>
<dbReference type="SUPFAM" id="SSF47240">
    <property type="entry name" value="Ferritin-like"/>
    <property type="match status" value="1"/>
</dbReference>
<dbReference type="AlphaFoldDB" id="Q2RUN9"/>